<accession>A0A816B361</accession>
<feature type="region of interest" description="Disordered" evidence="1">
    <location>
        <begin position="465"/>
        <end position="491"/>
    </location>
</feature>
<evidence type="ECO:0000256" key="1">
    <source>
        <dbReference type="SAM" id="MobiDB-lite"/>
    </source>
</evidence>
<feature type="non-terminal residue" evidence="5">
    <location>
        <position position="1"/>
    </location>
</feature>
<dbReference type="AlphaFoldDB" id="A0A816B361"/>
<name>A0A816B361_9BILA</name>
<evidence type="ECO:0000313" key="6">
    <source>
        <dbReference type="Proteomes" id="UP000663832"/>
    </source>
</evidence>
<evidence type="ECO:0000313" key="3">
    <source>
        <dbReference type="EMBL" id="CAF1374324.1"/>
    </source>
</evidence>
<feature type="region of interest" description="Disordered" evidence="1">
    <location>
        <begin position="1"/>
        <end position="26"/>
    </location>
</feature>
<dbReference type="Proteomes" id="UP000663877">
    <property type="component" value="Unassembled WGS sequence"/>
</dbReference>
<dbReference type="EMBL" id="CAJNOM010001378">
    <property type="protein sequence ID" value="CAF1605356.1"/>
    <property type="molecule type" value="Genomic_DNA"/>
</dbReference>
<comment type="caution">
    <text evidence="5">The sequence shown here is derived from an EMBL/GenBank/DDBJ whole genome shotgun (WGS) entry which is preliminary data.</text>
</comment>
<proteinExistence type="predicted"/>
<feature type="compositionally biased region" description="Pro residues" evidence="1">
    <location>
        <begin position="1"/>
        <end position="10"/>
    </location>
</feature>
<dbReference type="EMBL" id="CAJNOM010001372">
    <property type="protein sequence ID" value="CAF1605096.1"/>
    <property type="molecule type" value="Genomic_DNA"/>
</dbReference>
<evidence type="ECO:0000313" key="4">
    <source>
        <dbReference type="EMBL" id="CAF1605096.1"/>
    </source>
</evidence>
<dbReference type="EMBL" id="CAJNOI010001026">
    <property type="protein sequence ID" value="CAF1374324.1"/>
    <property type="molecule type" value="Genomic_DNA"/>
</dbReference>
<keyword evidence="6" id="KW-1185">Reference proteome</keyword>
<gene>
    <name evidence="2" type="ORF">BJG266_LOCUS16492</name>
    <name evidence="3" type="ORF">BJG266_LOCUS36206</name>
    <name evidence="4" type="ORF">QVE165_LOCUS53211</name>
    <name evidence="5" type="ORF">QVE165_LOCUS53245</name>
</gene>
<protein>
    <submittedName>
        <fullName evidence="5">Uncharacterized protein</fullName>
    </submittedName>
</protein>
<sequence>TYHELLPPPIQGINTSSQQNSTTNGNVQNLHQVYNPIANQTANLERNDSEQNSEEVSNGPVNPPVVLKQSHTTTTFPFYNGVAYIFYPLMFILHPIQNIFRCYTKRQLWRRIITPELTQLKDCLGNTTLWFGPSSRFTKSKIQCNLEFRAPNGKFYNPPYAFVRTVGNEFEVQHPLIINLKHHADFVGDLFSLNLSICQVEKDMFHIKHKKSNELFQIQQSPYGNVTKVDREMYARLTADGSTMENNMSQMLEDVTYEEFAKRFNIHTVYLAFYPVHWSKDKGEFVPEQECIFRSNAFTPVSSSRPIETYDYTPNKLEIIHHTLSCIPSSQHANQCVLQVQVQVSCKIPDLYKCTLPENKRLKAVICTSSEQEPRIHPIYKIIDEQGEPVESKLFNVNEYTSTLTLDIIRLQTNFTGGIMDSFCVQLQLYDCSNGEPIPYPNSTALSDIIVNGYNFLQQSASIELPTNNNGNQPSPHINQQLPKITDARAE</sequence>
<feature type="compositionally biased region" description="Polar residues" evidence="1">
    <location>
        <begin position="465"/>
        <end position="483"/>
    </location>
</feature>
<feature type="region of interest" description="Disordered" evidence="1">
    <location>
        <begin position="45"/>
        <end position="66"/>
    </location>
</feature>
<evidence type="ECO:0000313" key="5">
    <source>
        <dbReference type="EMBL" id="CAF1605356.1"/>
    </source>
</evidence>
<evidence type="ECO:0000313" key="2">
    <source>
        <dbReference type="EMBL" id="CAF1011502.1"/>
    </source>
</evidence>
<dbReference type="Proteomes" id="UP000663832">
    <property type="component" value="Unassembled WGS sequence"/>
</dbReference>
<feature type="compositionally biased region" description="Polar residues" evidence="1">
    <location>
        <begin position="12"/>
        <end position="26"/>
    </location>
</feature>
<organism evidence="5 6">
    <name type="scientific">Adineta steineri</name>
    <dbReference type="NCBI Taxonomy" id="433720"/>
    <lineage>
        <taxon>Eukaryota</taxon>
        <taxon>Metazoa</taxon>
        <taxon>Spiralia</taxon>
        <taxon>Gnathifera</taxon>
        <taxon>Rotifera</taxon>
        <taxon>Eurotatoria</taxon>
        <taxon>Bdelloidea</taxon>
        <taxon>Adinetida</taxon>
        <taxon>Adinetidae</taxon>
        <taxon>Adineta</taxon>
    </lineage>
</organism>
<dbReference type="OrthoDB" id="10061977at2759"/>
<dbReference type="EMBL" id="CAJNOI010000077">
    <property type="protein sequence ID" value="CAF1011502.1"/>
    <property type="molecule type" value="Genomic_DNA"/>
</dbReference>
<reference evidence="5" key="1">
    <citation type="submission" date="2021-02" db="EMBL/GenBank/DDBJ databases">
        <authorList>
            <person name="Nowell W R."/>
        </authorList>
    </citation>
    <scope>NUCLEOTIDE SEQUENCE</scope>
</reference>